<accession>A0A0L0VKF6</accession>
<dbReference type="Pfam" id="PF05699">
    <property type="entry name" value="Dimer_Tnp_hAT"/>
    <property type="match status" value="1"/>
</dbReference>
<dbReference type="AlphaFoldDB" id="A0A0L0VKF6"/>
<dbReference type="Proteomes" id="UP000054564">
    <property type="component" value="Unassembled WGS sequence"/>
</dbReference>
<keyword evidence="4" id="KW-1185">Reference proteome</keyword>
<protein>
    <recommendedName>
        <fullName evidence="2">HAT C-terminal dimerisation domain-containing protein</fullName>
    </recommendedName>
</protein>
<sequence length="857" mass="95383">MGMSSIRQSTPPNHVQVVTGPCQSARIRTPLAHPGFIQTHVTHEGRSHEPQPLQVHTLKYQSCQTPSISQCWKISVAADSSVPGQPVVVNLEQDSDDENAKVKAPKNVKGGFDNPKLYFFPGGAAPGQFRNDDVASIHCQTKGLTYKCCWCPKSVRVPLSTISNLKTHWDGSITSTGLRKACPGRLGAINAGAKLPISADDEDSAIQSKKNASGTLNAFVQKGRFDNKTMNKILVLWLIRHSLAWNRFEDHLLRVAFDYSNTTSSIFCRTWAALHARKLYVTVAQPILLIKFQKSDSKISLVADVWTTKGNHKAFIGLSVCYINQNWEYVLQHLALKYVSWQWHHNGRYLAAPLANVLIKHGNNFTMAKEMAAIIRRKNGDFEHYRENHPQCFCHVLALILGAGLKSLKLKNQIQAPASLTKPSYFPALEMIAKEKEDDEETHADDEIQEIMENPDNASEGYISEEEQECTSKETNSANETSGKTTKRGYVEGGIGHTLAKVEYICCRVCSSTAKRAEFQLIAKNMPYTGPHLIAGYGICWNVAYNSWQQAYSYKVSNKEWEDVNSLNKVLAEFLATTLCMEGDGTTSSMVLYEYFCLINFLETKKRSPKCLVLVPMFDPMINIAKKYRNLALQFETHQLLATVLHPAWRLSLINNKFPEYSDVAKGLLDEAFKVKSEAHLKMNPTATTSQSNDVESEGNEFDYYPEKTGPSQDADKLRKYKEGAWPLSKKSDPLLWWRAHTAEFPRLALVARDVLACAGSSASVERTFSAAADVCVPGRGSLAVATIEQCVSSHMWLQKGIKAGAEFADAQAVIDAAELTKKFKTHLNIANRKTQCHKIKHAASKTDSTPISLESA</sequence>
<gene>
    <name evidence="3" type="ORF">PSTG_07045</name>
</gene>
<dbReference type="GO" id="GO:0046983">
    <property type="term" value="F:protein dimerization activity"/>
    <property type="evidence" value="ECO:0007669"/>
    <property type="project" value="InterPro"/>
</dbReference>
<evidence type="ECO:0000313" key="4">
    <source>
        <dbReference type="Proteomes" id="UP000054564"/>
    </source>
</evidence>
<dbReference type="PANTHER" id="PTHR47501:SF5">
    <property type="entry name" value="HAT C-TERMINAL DIMERISATION DOMAIN-CONTAINING PROTEIN"/>
    <property type="match status" value="1"/>
</dbReference>
<feature type="compositionally biased region" description="Polar residues" evidence="1">
    <location>
        <begin position="685"/>
        <end position="694"/>
    </location>
</feature>
<evidence type="ECO:0000259" key="2">
    <source>
        <dbReference type="Pfam" id="PF05699"/>
    </source>
</evidence>
<feature type="compositionally biased region" description="Polar residues" evidence="1">
    <location>
        <begin position="473"/>
        <end position="484"/>
    </location>
</feature>
<dbReference type="InterPro" id="IPR008906">
    <property type="entry name" value="HATC_C_dom"/>
</dbReference>
<dbReference type="PANTHER" id="PTHR47501">
    <property type="entry name" value="TRANSPOSASE-RELATED"/>
    <property type="match status" value="1"/>
</dbReference>
<dbReference type="InterPro" id="IPR012337">
    <property type="entry name" value="RNaseH-like_sf"/>
</dbReference>
<feature type="region of interest" description="Disordered" evidence="1">
    <location>
        <begin position="684"/>
        <end position="714"/>
    </location>
</feature>
<feature type="domain" description="HAT C-terminal dimerisation" evidence="2">
    <location>
        <begin position="726"/>
        <end position="798"/>
    </location>
</feature>
<evidence type="ECO:0000313" key="3">
    <source>
        <dbReference type="EMBL" id="KNE99758.1"/>
    </source>
</evidence>
<organism evidence="3 4">
    <name type="scientific">Puccinia striiformis f. sp. tritici PST-78</name>
    <dbReference type="NCBI Taxonomy" id="1165861"/>
    <lineage>
        <taxon>Eukaryota</taxon>
        <taxon>Fungi</taxon>
        <taxon>Dikarya</taxon>
        <taxon>Basidiomycota</taxon>
        <taxon>Pucciniomycotina</taxon>
        <taxon>Pucciniomycetes</taxon>
        <taxon>Pucciniales</taxon>
        <taxon>Pucciniaceae</taxon>
        <taxon>Puccinia</taxon>
    </lineage>
</organism>
<proteinExistence type="predicted"/>
<dbReference type="EMBL" id="AJIL01000043">
    <property type="protein sequence ID" value="KNE99758.1"/>
    <property type="molecule type" value="Genomic_DNA"/>
</dbReference>
<reference evidence="4" key="1">
    <citation type="submission" date="2014-03" db="EMBL/GenBank/DDBJ databases">
        <title>The Genome Sequence of Puccinia striiformis f. sp. tritici PST-78.</title>
        <authorList>
            <consortium name="The Broad Institute Genome Sequencing Platform"/>
            <person name="Cuomo C."/>
            <person name="Hulbert S."/>
            <person name="Chen X."/>
            <person name="Walker B."/>
            <person name="Young S.K."/>
            <person name="Zeng Q."/>
            <person name="Gargeya S."/>
            <person name="Fitzgerald M."/>
            <person name="Haas B."/>
            <person name="Abouelleil A."/>
            <person name="Alvarado L."/>
            <person name="Arachchi H.M."/>
            <person name="Berlin A.M."/>
            <person name="Chapman S.B."/>
            <person name="Goldberg J."/>
            <person name="Griggs A."/>
            <person name="Gujja S."/>
            <person name="Hansen M."/>
            <person name="Howarth C."/>
            <person name="Imamovic A."/>
            <person name="Larimer J."/>
            <person name="McCowan C."/>
            <person name="Montmayeur A."/>
            <person name="Murphy C."/>
            <person name="Neiman D."/>
            <person name="Pearson M."/>
            <person name="Priest M."/>
            <person name="Roberts A."/>
            <person name="Saif S."/>
            <person name="Shea T."/>
            <person name="Sisk P."/>
            <person name="Sykes S."/>
            <person name="Wortman J."/>
            <person name="Nusbaum C."/>
            <person name="Birren B."/>
        </authorList>
    </citation>
    <scope>NUCLEOTIDE SEQUENCE [LARGE SCALE GENOMIC DNA]</scope>
    <source>
        <strain evidence="4">race PST-78</strain>
    </source>
</reference>
<feature type="region of interest" description="Disordered" evidence="1">
    <location>
        <begin position="460"/>
        <end position="485"/>
    </location>
</feature>
<evidence type="ECO:0000256" key="1">
    <source>
        <dbReference type="SAM" id="MobiDB-lite"/>
    </source>
</evidence>
<name>A0A0L0VKF6_9BASI</name>
<dbReference type="SUPFAM" id="SSF53098">
    <property type="entry name" value="Ribonuclease H-like"/>
    <property type="match status" value="1"/>
</dbReference>
<comment type="caution">
    <text evidence="3">The sequence shown here is derived from an EMBL/GenBank/DDBJ whole genome shotgun (WGS) entry which is preliminary data.</text>
</comment>